<dbReference type="InterPro" id="IPR023165">
    <property type="entry name" value="rRNA_Ade_diMease-like_C"/>
</dbReference>
<dbReference type="SMART" id="SM00650">
    <property type="entry name" value="rADc"/>
    <property type="match status" value="1"/>
</dbReference>
<dbReference type="InterPro" id="IPR020598">
    <property type="entry name" value="rRNA_Ade_methylase_Trfase_N"/>
</dbReference>
<dbReference type="InterPro" id="IPR011530">
    <property type="entry name" value="rRNA_adenine_dimethylase"/>
</dbReference>
<evidence type="ECO:0000256" key="8">
    <source>
        <dbReference type="PROSITE-ProRule" id="PRU01026"/>
    </source>
</evidence>
<dbReference type="EC" id="2.1.1.182" evidence="7"/>
<feature type="binding site" evidence="7 8">
    <location>
        <position position="30"/>
    </location>
    <ligand>
        <name>S-adenosyl-L-methionine</name>
        <dbReference type="ChEBI" id="CHEBI:59789"/>
    </ligand>
</feature>
<evidence type="ECO:0000256" key="6">
    <source>
        <dbReference type="ARBA" id="ARBA00022884"/>
    </source>
</evidence>
<evidence type="ECO:0000259" key="9">
    <source>
        <dbReference type="SMART" id="SM00650"/>
    </source>
</evidence>
<dbReference type="Pfam" id="PF00398">
    <property type="entry name" value="RrnaAD"/>
    <property type="match status" value="1"/>
</dbReference>
<accession>A0A9D1PAA2</accession>
<proteinExistence type="inferred from homology"/>
<dbReference type="PROSITE" id="PS01131">
    <property type="entry name" value="RRNA_A_DIMETH"/>
    <property type="match status" value="1"/>
</dbReference>
<evidence type="ECO:0000313" key="10">
    <source>
        <dbReference type="EMBL" id="HIV28986.1"/>
    </source>
</evidence>
<dbReference type="PROSITE" id="PS51689">
    <property type="entry name" value="SAM_RNA_A_N6_MT"/>
    <property type="match status" value="1"/>
</dbReference>
<dbReference type="Proteomes" id="UP000886884">
    <property type="component" value="Unassembled WGS sequence"/>
</dbReference>
<comment type="caution">
    <text evidence="10">The sequence shown here is derived from an EMBL/GenBank/DDBJ whole genome shotgun (WGS) entry which is preliminary data.</text>
</comment>
<gene>
    <name evidence="7 10" type="primary">rsmA</name>
    <name evidence="7" type="synonym">ksgA</name>
    <name evidence="10" type="ORF">IAA64_13570</name>
</gene>
<keyword evidence="6 7" id="KW-0694">RNA-binding</keyword>
<dbReference type="GO" id="GO:0052908">
    <property type="term" value="F:16S rRNA (adenine(1518)-N(6)/adenine(1519)-N(6))-dimethyltransferase activity"/>
    <property type="evidence" value="ECO:0007669"/>
    <property type="project" value="UniProtKB-EC"/>
</dbReference>
<keyword evidence="5 7" id="KW-0949">S-adenosyl-L-methionine</keyword>
<dbReference type="PANTHER" id="PTHR11727">
    <property type="entry name" value="DIMETHYLADENOSINE TRANSFERASE"/>
    <property type="match status" value="1"/>
</dbReference>
<evidence type="ECO:0000256" key="2">
    <source>
        <dbReference type="ARBA" id="ARBA00022552"/>
    </source>
</evidence>
<dbReference type="InterPro" id="IPR029063">
    <property type="entry name" value="SAM-dependent_MTases_sf"/>
</dbReference>
<evidence type="ECO:0000313" key="11">
    <source>
        <dbReference type="Proteomes" id="UP000886884"/>
    </source>
</evidence>
<dbReference type="GO" id="GO:0003723">
    <property type="term" value="F:RNA binding"/>
    <property type="evidence" value="ECO:0007669"/>
    <property type="project" value="UniProtKB-UniRule"/>
</dbReference>
<keyword evidence="2 7" id="KW-0698">rRNA processing</keyword>
<feature type="binding site" evidence="7 8">
    <location>
        <position position="28"/>
    </location>
    <ligand>
        <name>S-adenosyl-L-methionine</name>
        <dbReference type="ChEBI" id="CHEBI:59789"/>
    </ligand>
</feature>
<dbReference type="SUPFAM" id="SSF53335">
    <property type="entry name" value="S-adenosyl-L-methionine-dependent methyltransferases"/>
    <property type="match status" value="1"/>
</dbReference>
<organism evidence="10 11">
    <name type="scientific">Candidatus Ornithocaccomicrobium faecavium</name>
    <dbReference type="NCBI Taxonomy" id="2840890"/>
    <lineage>
        <taxon>Bacteria</taxon>
        <taxon>Bacillati</taxon>
        <taxon>Bacillota</taxon>
        <taxon>Clostridia</taxon>
        <taxon>Candidatus Ornithocaccomicrobium</taxon>
    </lineage>
</organism>
<reference evidence="10" key="2">
    <citation type="journal article" date="2021" name="PeerJ">
        <title>Extensive microbial diversity within the chicken gut microbiome revealed by metagenomics and culture.</title>
        <authorList>
            <person name="Gilroy R."/>
            <person name="Ravi A."/>
            <person name="Getino M."/>
            <person name="Pursley I."/>
            <person name="Horton D.L."/>
            <person name="Alikhan N.F."/>
            <person name="Baker D."/>
            <person name="Gharbi K."/>
            <person name="Hall N."/>
            <person name="Watson M."/>
            <person name="Adriaenssens E.M."/>
            <person name="Foster-Nyarko E."/>
            <person name="Jarju S."/>
            <person name="Secka A."/>
            <person name="Antonio M."/>
            <person name="Oren A."/>
            <person name="Chaudhuri R.R."/>
            <person name="La Ragione R."/>
            <person name="Hildebrand F."/>
            <person name="Pallen M.J."/>
        </authorList>
    </citation>
    <scope>NUCLEOTIDE SEQUENCE</scope>
    <source>
        <strain evidence="10">CHK183-6373</strain>
    </source>
</reference>
<dbReference type="HAMAP" id="MF_00607">
    <property type="entry name" value="16SrRNA_methyltr_A"/>
    <property type="match status" value="1"/>
</dbReference>
<feature type="domain" description="Ribosomal RNA adenine methylase transferase N-terminal" evidence="9">
    <location>
        <begin position="35"/>
        <end position="205"/>
    </location>
</feature>
<comment type="subcellular location">
    <subcellularLocation>
        <location evidence="7">Cytoplasm</location>
    </subcellularLocation>
</comment>
<dbReference type="EMBL" id="DVOT01000245">
    <property type="protein sequence ID" value="HIV28986.1"/>
    <property type="molecule type" value="Genomic_DNA"/>
</dbReference>
<comment type="similarity">
    <text evidence="7">Belongs to the class I-like SAM-binding methyltransferase superfamily. rRNA adenine N(6)-methyltransferase family. RsmA subfamily.</text>
</comment>
<dbReference type="InterPro" id="IPR001737">
    <property type="entry name" value="KsgA/Erm"/>
</dbReference>
<dbReference type="InterPro" id="IPR020596">
    <property type="entry name" value="rRNA_Ade_Mease_Trfase_CS"/>
</dbReference>
<comment type="catalytic activity">
    <reaction evidence="7">
        <text>adenosine(1518)/adenosine(1519) in 16S rRNA + 4 S-adenosyl-L-methionine = N(6)-dimethyladenosine(1518)/N(6)-dimethyladenosine(1519) in 16S rRNA + 4 S-adenosyl-L-homocysteine + 4 H(+)</text>
        <dbReference type="Rhea" id="RHEA:19609"/>
        <dbReference type="Rhea" id="RHEA-COMP:10232"/>
        <dbReference type="Rhea" id="RHEA-COMP:10233"/>
        <dbReference type="ChEBI" id="CHEBI:15378"/>
        <dbReference type="ChEBI" id="CHEBI:57856"/>
        <dbReference type="ChEBI" id="CHEBI:59789"/>
        <dbReference type="ChEBI" id="CHEBI:74411"/>
        <dbReference type="ChEBI" id="CHEBI:74493"/>
        <dbReference type="EC" id="2.1.1.182"/>
    </reaction>
</comment>
<feature type="binding site" evidence="7 8">
    <location>
        <position position="76"/>
    </location>
    <ligand>
        <name>S-adenosyl-L-methionine</name>
        <dbReference type="ChEBI" id="CHEBI:59789"/>
    </ligand>
</feature>
<dbReference type="GO" id="GO:0005829">
    <property type="term" value="C:cytosol"/>
    <property type="evidence" value="ECO:0007669"/>
    <property type="project" value="TreeGrafter"/>
</dbReference>
<name>A0A9D1PAA2_9FIRM</name>
<comment type="function">
    <text evidence="7">Specifically dimethylates two adjacent adenosines (A1518 and A1519) in the loop of a conserved hairpin near the 3'-end of 16S rRNA in the 30S particle. May play a critical role in biogenesis of 30S subunits.</text>
</comment>
<keyword evidence="4 7" id="KW-0808">Transferase</keyword>
<keyword evidence="1 7" id="KW-0963">Cytoplasm</keyword>
<evidence type="ECO:0000256" key="1">
    <source>
        <dbReference type="ARBA" id="ARBA00022490"/>
    </source>
</evidence>
<evidence type="ECO:0000256" key="4">
    <source>
        <dbReference type="ARBA" id="ARBA00022679"/>
    </source>
</evidence>
<dbReference type="AlphaFoldDB" id="A0A9D1PAA2"/>
<protein>
    <recommendedName>
        <fullName evidence="7">Ribosomal RNA small subunit methyltransferase A</fullName>
        <ecNumber evidence="7">2.1.1.182</ecNumber>
    </recommendedName>
    <alternativeName>
        <fullName evidence="7">16S rRNA (adenine(1518)-N(6)/adenine(1519)-N(6))-dimethyltransferase</fullName>
    </alternativeName>
    <alternativeName>
        <fullName evidence="7">16S rRNA dimethyladenosine transferase</fullName>
    </alternativeName>
    <alternativeName>
        <fullName evidence="7">16S rRNA dimethylase</fullName>
    </alternativeName>
    <alternativeName>
        <fullName evidence="7">S-adenosylmethionine-6-N', N'-adenosyl(rRNA) dimethyltransferase</fullName>
    </alternativeName>
</protein>
<feature type="binding site" evidence="7 8">
    <location>
        <position position="55"/>
    </location>
    <ligand>
        <name>S-adenosyl-L-methionine</name>
        <dbReference type="ChEBI" id="CHEBI:59789"/>
    </ligand>
</feature>
<dbReference type="Gene3D" id="3.40.50.150">
    <property type="entry name" value="Vaccinia Virus protein VP39"/>
    <property type="match status" value="1"/>
</dbReference>
<feature type="binding site" evidence="7 8">
    <location>
        <position position="101"/>
    </location>
    <ligand>
        <name>S-adenosyl-L-methionine</name>
        <dbReference type="ChEBI" id="CHEBI:59789"/>
    </ligand>
</feature>
<evidence type="ECO:0000256" key="7">
    <source>
        <dbReference type="HAMAP-Rule" id="MF_00607"/>
    </source>
</evidence>
<evidence type="ECO:0000256" key="5">
    <source>
        <dbReference type="ARBA" id="ARBA00022691"/>
    </source>
</evidence>
<keyword evidence="3 7" id="KW-0489">Methyltransferase</keyword>
<dbReference type="PANTHER" id="PTHR11727:SF7">
    <property type="entry name" value="DIMETHYLADENOSINE TRANSFERASE-RELATED"/>
    <property type="match status" value="1"/>
</dbReference>
<sequence>MESISDGVRARIALEKHGFRFQHTLGQNFLLDDERVARIVALSGVNEADDVLEIGPGAGVLTCALARRARRVVALEIDRALAPVLAEMLSGVSNVRLEFADALKVDLAALMGGRFAVVANLPYYITADMVMKLLKSGLDISHITIMVQKEAAARMMARVGEAQYCLLAATIAYCAHCESLMDVPPGAFTPPPHVESRLLQITPYEKKPVQPRDEALFLRVLAAAFAMRRKTLANNLSRAFQAPREQILAWLEAAGIDPMARGEAVELAALARLSDAMCAKQTEGVETSQG</sequence>
<dbReference type="Gene3D" id="1.10.8.100">
    <property type="entry name" value="Ribosomal RNA adenine dimethylase-like, domain 2"/>
    <property type="match status" value="1"/>
</dbReference>
<dbReference type="NCBIfam" id="TIGR00755">
    <property type="entry name" value="ksgA"/>
    <property type="match status" value="1"/>
</dbReference>
<feature type="binding site" evidence="7 8">
    <location>
        <position position="120"/>
    </location>
    <ligand>
        <name>S-adenosyl-L-methionine</name>
        <dbReference type="ChEBI" id="CHEBI:59789"/>
    </ligand>
</feature>
<evidence type="ECO:0000256" key="3">
    <source>
        <dbReference type="ARBA" id="ARBA00022603"/>
    </source>
</evidence>
<dbReference type="CDD" id="cd02440">
    <property type="entry name" value="AdoMet_MTases"/>
    <property type="match status" value="1"/>
</dbReference>
<reference evidence="10" key="1">
    <citation type="submission" date="2020-10" db="EMBL/GenBank/DDBJ databases">
        <authorList>
            <person name="Gilroy R."/>
        </authorList>
    </citation>
    <scope>NUCLEOTIDE SEQUENCE</scope>
    <source>
        <strain evidence="10">CHK183-6373</strain>
    </source>
</reference>